<dbReference type="EMBL" id="CATQJL010000305">
    <property type="protein sequence ID" value="CAJ0604315.1"/>
    <property type="molecule type" value="Genomic_DNA"/>
</dbReference>
<reference evidence="1" key="1">
    <citation type="submission" date="2023-07" db="EMBL/GenBank/DDBJ databases">
        <authorList>
            <consortium name="CYATHOMIX"/>
        </authorList>
    </citation>
    <scope>NUCLEOTIDE SEQUENCE</scope>
    <source>
        <strain evidence="1">N/A</strain>
    </source>
</reference>
<dbReference type="Proteomes" id="UP001176961">
    <property type="component" value="Unassembled WGS sequence"/>
</dbReference>
<keyword evidence="2" id="KW-1185">Reference proteome</keyword>
<comment type="caution">
    <text evidence="1">The sequence shown here is derived from an EMBL/GenBank/DDBJ whole genome shotgun (WGS) entry which is preliminary data.</text>
</comment>
<evidence type="ECO:0000313" key="1">
    <source>
        <dbReference type="EMBL" id="CAJ0604315.1"/>
    </source>
</evidence>
<evidence type="ECO:0008006" key="3">
    <source>
        <dbReference type="Google" id="ProtNLM"/>
    </source>
</evidence>
<organism evidence="1 2">
    <name type="scientific">Cylicocyclus nassatus</name>
    <name type="common">Nematode worm</name>
    <dbReference type="NCBI Taxonomy" id="53992"/>
    <lineage>
        <taxon>Eukaryota</taxon>
        <taxon>Metazoa</taxon>
        <taxon>Ecdysozoa</taxon>
        <taxon>Nematoda</taxon>
        <taxon>Chromadorea</taxon>
        <taxon>Rhabditida</taxon>
        <taxon>Rhabditina</taxon>
        <taxon>Rhabditomorpha</taxon>
        <taxon>Strongyloidea</taxon>
        <taxon>Strongylidae</taxon>
        <taxon>Cylicocyclus</taxon>
    </lineage>
</organism>
<evidence type="ECO:0000313" key="2">
    <source>
        <dbReference type="Proteomes" id="UP001176961"/>
    </source>
</evidence>
<accession>A0AA36H575</accession>
<name>A0AA36H575_CYLNA</name>
<protein>
    <recommendedName>
        <fullName evidence="3">Apple domain-containing protein</fullName>
    </recommendedName>
</protein>
<proteinExistence type="predicted"/>
<dbReference type="AlphaFoldDB" id="A0AA36H575"/>
<gene>
    <name evidence="1" type="ORF">CYNAS_LOCUS16298</name>
</gene>
<sequence length="125" mass="14495">MATFDETTEEECMSKCSMVLECTFMEYNEGFCKTYKYGTEVHDLDSASKAFAYSFDEEQTSCPTATVSRPQSYTKKPTVKLSIDDICDRRYNYSEWEAVTKTSWAETPDDIRTCLYNYTSFVSRL</sequence>